<proteinExistence type="predicted"/>
<sequence length="358" mass="42864">MDLKSQTEQNNNYKDVKLPNYKILDADTTAQMLKDFDGERTGWVQVGDKKWLFPHRYTEQGEGFFKFQARPTDIWVVSYPRTGTTWTQEMVWLIANDMDFDTAKTRPLTERFPFLEFSMFNHPDLTEEFVKFNKKDKKKAEFCRELARPGYEVLANMSSPRFIKTHFPFSLLPNIFESGCKIVYVARNPKDVAVSWYKLNEAFKTQGYRGDFKRFWHYFKNDLTPWSPFWEHLKEAWANREHKNLLFLFYEDLQQDLCQIIRKTAEFFGKNYSNDQIYKLEDHLNIKNFRNNPMVNLQELKDCGIVRTDSEFVRKGTNGGWRDYFSEELETEADEWISLNLKDTDLRFPLANNNWFQQ</sequence>
<gene>
    <name evidence="1" type="ORF">QAD02_015199</name>
</gene>
<accession>A0ACC2P7K3</accession>
<keyword evidence="2" id="KW-1185">Reference proteome</keyword>
<organism evidence="1 2">
    <name type="scientific">Eretmocerus hayati</name>
    <dbReference type="NCBI Taxonomy" id="131215"/>
    <lineage>
        <taxon>Eukaryota</taxon>
        <taxon>Metazoa</taxon>
        <taxon>Ecdysozoa</taxon>
        <taxon>Arthropoda</taxon>
        <taxon>Hexapoda</taxon>
        <taxon>Insecta</taxon>
        <taxon>Pterygota</taxon>
        <taxon>Neoptera</taxon>
        <taxon>Endopterygota</taxon>
        <taxon>Hymenoptera</taxon>
        <taxon>Apocrita</taxon>
        <taxon>Proctotrupomorpha</taxon>
        <taxon>Chalcidoidea</taxon>
        <taxon>Aphelinidae</taxon>
        <taxon>Aphelininae</taxon>
        <taxon>Eretmocerus</taxon>
    </lineage>
</organism>
<evidence type="ECO:0000313" key="1">
    <source>
        <dbReference type="EMBL" id="KAJ8679412.1"/>
    </source>
</evidence>
<evidence type="ECO:0000313" key="2">
    <source>
        <dbReference type="Proteomes" id="UP001239111"/>
    </source>
</evidence>
<dbReference type="EMBL" id="CM056742">
    <property type="protein sequence ID" value="KAJ8679412.1"/>
    <property type="molecule type" value="Genomic_DNA"/>
</dbReference>
<reference evidence="1" key="1">
    <citation type="submission" date="2023-04" db="EMBL/GenBank/DDBJ databases">
        <title>A chromosome-level genome assembly of the parasitoid wasp Eretmocerus hayati.</title>
        <authorList>
            <person name="Zhong Y."/>
            <person name="Liu S."/>
            <person name="Liu Y."/>
        </authorList>
    </citation>
    <scope>NUCLEOTIDE SEQUENCE</scope>
    <source>
        <strain evidence="1">ZJU_SS_LIU_2023</strain>
    </source>
</reference>
<dbReference type="Proteomes" id="UP001239111">
    <property type="component" value="Chromosome 2"/>
</dbReference>
<comment type="caution">
    <text evidence="1">The sequence shown here is derived from an EMBL/GenBank/DDBJ whole genome shotgun (WGS) entry which is preliminary data.</text>
</comment>
<name>A0ACC2P7K3_9HYME</name>
<protein>
    <submittedName>
        <fullName evidence="1">Uncharacterized protein</fullName>
    </submittedName>
</protein>